<dbReference type="AlphaFoldDB" id="A0AAD3XH69"/>
<dbReference type="SUPFAM" id="SSF52833">
    <property type="entry name" value="Thioredoxin-like"/>
    <property type="match status" value="1"/>
</dbReference>
<name>A0AAD3XH69_NEPGR</name>
<dbReference type="InterPro" id="IPR002109">
    <property type="entry name" value="Glutaredoxin"/>
</dbReference>
<sequence length="229" mass="26018">MWVPWLKSPTRIRTNNPESPNSDFRCSSFKDVHILFEDDPPKLPHSPVHKSSLLNRVRISASIIRVWAAAYHRPPPNAHNRIVVYYTSLRIVRRTFEDCRAVRSILKGFRVKMDERDLSMDSAFLEELQKITGSKKNLTLPRVFIDGKYVGGADEIRRLHEIGELKRMIEGLALAEPGVCGVCGGHRFVLCEWCNGSHKVYIEKTGFKSCSDCNLNGLNRCSACTSVVF</sequence>
<dbReference type="Pfam" id="PF00462">
    <property type="entry name" value="Glutaredoxin"/>
    <property type="match status" value="1"/>
</dbReference>
<keyword evidence="3" id="KW-1185">Reference proteome</keyword>
<feature type="domain" description="Glutaredoxin" evidence="1">
    <location>
        <begin position="83"/>
        <end position="150"/>
    </location>
</feature>
<evidence type="ECO:0000259" key="1">
    <source>
        <dbReference type="Pfam" id="PF00462"/>
    </source>
</evidence>
<accession>A0AAD3XH69</accession>
<reference evidence="2" key="1">
    <citation type="submission" date="2023-05" db="EMBL/GenBank/DDBJ databases">
        <title>Nepenthes gracilis genome sequencing.</title>
        <authorList>
            <person name="Fukushima K."/>
        </authorList>
    </citation>
    <scope>NUCLEOTIDE SEQUENCE</scope>
    <source>
        <strain evidence="2">SING2019-196</strain>
    </source>
</reference>
<dbReference type="CDD" id="cd03031">
    <property type="entry name" value="GRX_GRX_like"/>
    <property type="match status" value="1"/>
</dbReference>
<protein>
    <recommendedName>
        <fullName evidence="1">Glutaredoxin domain-containing protein</fullName>
    </recommendedName>
</protein>
<dbReference type="PANTHER" id="PTHR45669">
    <property type="entry name" value="GLUTAREDOXIN DOMAIN-CONTAINING CYSTEINE-RICH PROTEIN CG12206-RELATED"/>
    <property type="match status" value="1"/>
</dbReference>
<dbReference type="PANTHER" id="PTHR45669:SF26">
    <property type="entry name" value="GLUTAREDOXIN DOMAIN-CONTAINING PROTEIN"/>
    <property type="match status" value="1"/>
</dbReference>
<dbReference type="EMBL" id="BSYO01000005">
    <property type="protein sequence ID" value="GMH04186.1"/>
    <property type="molecule type" value="Genomic_DNA"/>
</dbReference>
<dbReference type="InterPro" id="IPR036249">
    <property type="entry name" value="Thioredoxin-like_sf"/>
</dbReference>
<dbReference type="Proteomes" id="UP001279734">
    <property type="component" value="Unassembled WGS sequence"/>
</dbReference>
<dbReference type="PROSITE" id="PS51354">
    <property type="entry name" value="GLUTAREDOXIN_2"/>
    <property type="match status" value="1"/>
</dbReference>
<proteinExistence type="predicted"/>
<dbReference type="Pfam" id="PF23733">
    <property type="entry name" value="GRXCR1-2_C"/>
    <property type="match status" value="1"/>
</dbReference>
<dbReference type="Gene3D" id="3.40.30.10">
    <property type="entry name" value="Glutaredoxin"/>
    <property type="match status" value="1"/>
</dbReference>
<organism evidence="2 3">
    <name type="scientific">Nepenthes gracilis</name>
    <name type="common">Slender pitcher plant</name>
    <dbReference type="NCBI Taxonomy" id="150966"/>
    <lineage>
        <taxon>Eukaryota</taxon>
        <taxon>Viridiplantae</taxon>
        <taxon>Streptophyta</taxon>
        <taxon>Embryophyta</taxon>
        <taxon>Tracheophyta</taxon>
        <taxon>Spermatophyta</taxon>
        <taxon>Magnoliopsida</taxon>
        <taxon>eudicotyledons</taxon>
        <taxon>Gunneridae</taxon>
        <taxon>Pentapetalae</taxon>
        <taxon>Caryophyllales</taxon>
        <taxon>Nepenthaceae</taxon>
        <taxon>Nepenthes</taxon>
    </lineage>
</organism>
<evidence type="ECO:0000313" key="2">
    <source>
        <dbReference type="EMBL" id="GMH04186.1"/>
    </source>
</evidence>
<evidence type="ECO:0000313" key="3">
    <source>
        <dbReference type="Proteomes" id="UP001279734"/>
    </source>
</evidence>
<gene>
    <name evidence="2" type="ORF">Nepgr_006025</name>
</gene>
<comment type="caution">
    <text evidence="2">The sequence shown here is derived from an EMBL/GenBank/DDBJ whole genome shotgun (WGS) entry which is preliminary data.</text>
</comment>